<sequence length="218" mass="25332">MNKQTLFNILLFGIAVIALIFSILRVIPFSVNGETFIGIIAAFIGIIVTLHIGFQIIKYLEIREELKESKKTMAEILVSQKRITIVENKSQEIYYTLLAKSITDDMQCVERFLTQLEALTYALKADRKNFDDIFYTLRTYITKINYGPIYGGTNNRDKELSERIGDAQKIDLQIKAFSNYCSVKYEYEHIMKFFYRRLEKARNNESVSLEESNEIMNG</sequence>
<dbReference type="AlphaFoldDB" id="A0A2N3HZ16"/>
<reference evidence="2 3" key="1">
    <citation type="journal article" date="2017" name="Front. Microbiol.">
        <title>Labilibaculum manganireducens gen. nov., sp. nov. and Labilibaculum filiforme sp. nov., Novel Bacteroidetes Isolated from Subsurface Sediments of the Baltic Sea.</title>
        <authorList>
            <person name="Vandieken V."/>
            <person name="Marshall I.P."/>
            <person name="Niemann H."/>
            <person name="Engelen B."/>
            <person name="Cypionka H."/>
        </authorList>
    </citation>
    <scope>NUCLEOTIDE SEQUENCE [LARGE SCALE GENOMIC DNA]</scope>
    <source>
        <strain evidence="2 3">59.10-2M</strain>
    </source>
</reference>
<keyword evidence="3" id="KW-1185">Reference proteome</keyword>
<keyword evidence="1" id="KW-0472">Membrane</keyword>
<keyword evidence="1" id="KW-0812">Transmembrane</keyword>
<feature type="transmembrane region" description="Helical" evidence="1">
    <location>
        <begin position="7"/>
        <end position="24"/>
    </location>
</feature>
<evidence type="ECO:0000313" key="2">
    <source>
        <dbReference type="EMBL" id="PKQ63305.1"/>
    </source>
</evidence>
<feature type="transmembrane region" description="Helical" evidence="1">
    <location>
        <begin position="36"/>
        <end position="57"/>
    </location>
</feature>
<gene>
    <name evidence="2" type="ORF">BZG01_15885</name>
</gene>
<evidence type="ECO:0008006" key="4">
    <source>
        <dbReference type="Google" id="ProtNLM"/>
    </source>
</evidence>
<evidence type="ECO:0000256" key="1">
    <source>
        <dbReference type="SAM" id="Phobius"/>
    </source>
</evidence>
<dbReference type="Proteomes" id="UP000233618">
    <property type="component" value="Unassembled WGS sequence"/>
</dbReference>
<organism evidence="2 3">
    <name type="scientific">Labilibaculum manganireducens</name>
    <dbReference type="NCBI Taxonomy" id="1940525"/>
    <lineage>
        <taxon>Bacteria</taxon>
        <taxon>Pseudomonadati</taxon>
        <taxon>Bacteroidota</taxon>
        <taxon>Bacteroidia</taxon>
        <taxon>Marinilabiliales</taxon>
        <taxon>Marinifilaceae</taxon>
        <taxon>Labilibaculum</taxon>
    </lineage>
</organism>
<proteinExistence type="predicted"/>
<evidence type="ECO:0000313" key="3">
    <source>
        <dbReference type="Proteomes" id="UP000233618"/>
    </source>
</evidence>
<protein>
    <recommendedName>
        <fullName evidence="4">5-bromo-4-chloroindolyl phosphate hydrolysis protein</fullName>
    </recommendedName>
</protein>
<keyword evidence="1" id="KW-1133">Transmembrane helix</keyword>
<name>A0A2N3HZ16_9BACT</name>
<dbReference type="EMBL" id="MVDE01000029">
    <property type="protein sequence ID" value="PKQ63305.1"/>
    <property type="molecule type" value="Genomic_DNA"/>
</dbReference>
<accession>A0A2N3HZ16</accession>
<dbReference type="RefSeq" id="WP_101310836.1">
    <property type="nucleotide sequence ID" value="NZ_MVDE01000029.1"/>
</dbReference>
<comment type="caution">
    <text evidence="2">The sequence shown here is derived from an EMBL/GenBank/DDBJ whole genome shotgun (WGS) entry which is preliminary data.</text>
</comment>